<proteinExistence type="predicted"/>
<feature type="region of interest" description="Disordered" evidence="6">
    <location>
        <begin position="1"/>
        <end position="26"/>
    </location>
</feature>
<dbReference type="GO" id="GO:0005886">
    <property type="term" value="C:plasma membrane"/>
    <property type="evidence" value="ECO:0007669"/>
    <property type="project" value="UniProtKB-SubCell"/>
</dbReference>
<evidence type="ECO:0000256" key="1">
    <source>
        <dbReference type="ARBA" id="ARBA00004162"/>
    </source>
</evidence>
<evidence type="ECO:0000256" key="3">
    <source>
        <dbReference type="ARBA" id="ARBA00022692"/>
    </source>
</evidence>
<evidence type="ECO:0000256" key="2">
    <source>
        <dbReference type="ARBA" id="ARBA00022475"/>
    </source>
</evidence>
<dbReference type="InterPro" id="IPR052027">
    <property type="entry name" value="PspC"/>
</dbReference>
<dbReference type="Proteomes" id="UP000265614">
    <property type="component" value="Unassembled WGS sequence"/>
</dbReference>
<keyword evidence="10" id="KW-1185">Reference proteome</keyword>
<evidence type="ECO:0000256" key="5">
    <source>
        <dbReference type="ARBA" id="ARBA00023136"/>
    </source>
</evidence>
<feature type="compositionally biased region" description="Low complexity" evidence="6">
    <location>
        <begin position="165"/>
        <end position="184"/>
    </location>
</feature>
<evidence type="ECO:0000259" key="8">
    <source>
        <dbReference type="Pfam" id="PF04024"/>
    </source>
</evidence>
<feature type="transmembrane region" description="Helical" evidence="7">
    <location>
        <begin position="264"/>
        <end position="288"/>
    </location>
</feature>
<feature type="transmembrane region" description="Helical" evidence="7">
    <location>
        <begin position="320"/>
        <end position="337"/>
    </location>
</feature>
<keyword evidence="4 7" id="KW-1133">Transmembrane helix</keyword>
<feature type="compositionally biased region" description="Pro residues" evidence="6">
    <location>
        <begin position="185"/>
        <end position="203"/>
    </location>
</feature>
<dbReference type="OrthoDB" id="3535301at2"/>
<keyword evidence="5 7" id="KW-0472">Membrane</keyword>
<dbReference type="EMBL" id="QZEZ01000013">
    <property type="protein sequence ID" value="RJK92642.1"/>
    <property type="molecule type" value="Genomic_DNA"/>
</dbReference>
<accession>A0A3A3YQZ1</accession>
<evidence type="ECO:0000313" key="9">
    <source>
        <dbReference type="EMBL" id="RJK92642.1"/>
    </source>
</evidence>
<dbReference type="Pfam" id="PF04024">
    <property type="entry name" value="PspC"/>
    <property type="match status" value="1"/>
</dbReference>
<evidence type="ECO:0000256" key="4">
    <source>
        <dbReference type="ARBA" id="ARBA00022989"/>
    </source>
</evidence>
<feature type="transmembrane region" description="Helical" evidence="7">
    <location>
        <begin position="63"/>
        <end position="82"/>
    </location>
</feature>
<feature type="region of interest" description="Disordered" evidence="6">
    <location>
        <begin position="160"/>
        <end position="204"/>
    </location>
</feature>
<feature type="domain" description="Phage shock protein PspC N-terminal" evidence="8">
    <location>
        <begin position="29"/>
        <end position="85"/>
    </location>
</feature>
<keyword evidence="3 7" id="KW-0812">Transmembrane</keyword>
<protein>
    <submittedName>
        <fullName evidence="9">PspC domain-containing protein</fullName>
    </submittedName>
</protein>
<gene>
    <name evidence="9" type="ORF">D5H78_18590</name>
</gene>
<feature type="transmembrane region" description="Helical" evidence="7">
    <location>
        <begin position="127"/>
        <end position="144"/>
    </location>
</feature>
<comment type="caution">
    <text evidence="9">The sequence shown here is derived from an EMBL/GenBank/DDBJ whole genome shotgun (WGS) entry which is preliminary data.</text>
</comment>
<feature type="transmembrane region" description="Helical" evidence="7">
    <location>
        <begin position="294"/>
        <end position="313"/>
    </location>
</feature>
<reference evidence="9 10" key="1">
    <citation type="submission" date="2018-09" db="EMBL/GenBank/DDBJ databases">
        <title>YIM 75000 draft genome.</title>
        <authorList>
            <person name="Tang S."/>
            <person name="Feng Y."/>
        </authorList>
    </citation>
    <scope>NUCLEOTIDE SEQUENCE [LARGE SCALE GENOMIC DNA]</scope>
    <source>
        <strain evidence="9 10">YIM 75000</strain>
    </source>
</reference>
<name>A0A3A3YQZ1_9ACTN</name>
<organism evidence="9 10">
    <name type="scientific">Vallicoccus soli</name>
    <dbReference type="NCBI Taxonomy" id="2339232"/>
    <lineage>
        <taxon>Bacteria</taxon>
        <taxon>Bacillati</taxon>
        <taxon>Actinomycetota</taxon>
        <taxon>Actinomycetes</taxon>
        <taxon>Motilibacterales</taxon>
        <taxon>Vallicoccaceae</taxon>
        <taxon>Vallicoccus</taxon>
    </lineage>
</organism>
<keyword evidence="2" id="KW-1003">Cell membrane</keyword>
<comment type="subcellular location">
    <subcellularLocation>
        <location evidence="1">Cell membrane</location>
        <topology evidence="1">Single-pass membrane protein</topology>
    </subcellularLocation>
</comment>
<dbReference type="AlphaFoldDB" id="A0A3A3YQZ1"/>
<evidence type="ECO:0000313" key="10">
    <source>
        <dbReference type="Proteomes" id="UP000265614"/>
    </source>
</evidence>
<sequence>MATPHDTAGAGGAGHAGTAPPPWRPDVHRLRRSREDRRVAGVCGGAGAWVGVDPLLLRVTAVVLTLFGGAGLVLYGLAWLLVPEEGRLRSEGQRLLRGRGSAGAVVAVVAVIAGTSFALGQLRSGDLQGLVLLGLVGTAAVLALRHGGLVDRYAPEPPPVPAVPPAATRGPAAEAVAAHAAPAPAAAPPRPAPAAAATPPPPEQARVAEAFAPHGPYAMPAAPLYAPPPGTGGPYGAYDPRAPYGRGATALRPERRRERRRRSVLGLLTVSAALLAVGAVGGLTVAAGGTPQPVVLLGTALAVVGLGLVVSAFVGRARGLVPLGVLLSLLLGGAAALDGARVPSGGVGERVWTPSSALALEEVPVYELGLGSALLDLRSLPNIAPGSTVRLGAEVGAGELEVQLPSPAVAAVEVVAHASAGEVYLPGQDPSGGRGVDATWSRPQRPAPAPGRGVTLVLDLHVGLGVVEVHR</sequence>
<dbReference type="PANTHER" id="PTHR33885">
    <property type="entry name" value="PHAGE SHOCK PROTEIN C"/>
    <property type="match status" value="1"/>
</dbReference>
<dbReference type="RefSeq" id="WP_119952006.1">
    <property type="nucleotide sequence ID" value="NZ_QZEZ01000013.1"/>
</dbReference>
<dbReference type="PANTHER" id="PTHR33885:SF3">
    <property type="entry name" value="PHAGE SHOCK PROTEIN C"/>
    <property type="match status" value="1"/>
</dbReference>
<evidence type="ECO:0000256" key="6">
    <source>
        <dbReference type="SAM" id="MobiDB-lite"/>
    </source>
</evidence>
<feature type="transmembrane region" description="Helical" evidence="7">
    <location>
        <begin position="102"/>
        <end position="121"/>
    </location>
</feature>
<dbReference type="InterPro" id="IPR007168">
    <property type="entry name" value="Phageshock_PspC_N"/>
</dbReference>
<evidence type="ECO:0000256" key="7">
    <source>
        <dbReference type="SAM" id="Phobius"/>
    </source>
</evidence>